<proteinExistence type="predicted"/>
<dbReference type="EMBL" id="VMRX01000042">
    <property type="protein sequence ID" value="TVT31359.1"/>
    <property type="molecule type" value="Genomic_DNA"/>
</dbReference>
<accession>A0A558B4B8</accession>
<protein>
    <submittedName>
        <fullName evidence="1">Uncharacterized protein</fullName>
    </submittedName>
</protein>
<gene>
    <name evidence="1" type="ORF">FHK81_14820</name>
</gene>
<dbReference type="RefSeq" id="WP_273134578.1">
    <property type="nucleotide sequence ID" value="NZ_VMRX01000042.1"/>
</dbReference>
<organism evidence="1 2">
    <name type="scientific">Marinobacter vinifirmus</name>
    <dbReference type="NCBI Taxonomy" id="355591"/>
    <lineage>
        <taxon>Bacteria</taxon>
        <taxon>Pseudomonadati</taxon>
        <taxon>Pseudomonadota</taxon>
        <taxon>Gammaproteobacteria</taxon>
        <taxon>Pseudomonadales</taxon>
        <taxon>Marinobacteraceae</taxon>
        <taxon>Marinobacter</taxon>
    </lineage>
</organism>
<name>A0A558B4B8_9GAMM</name>
<dbReference type="Proteomes" id="UP000319142">
    <property type="component" value="Unassembled WGS sequence"/>
</dbReference>
<evidence type="ECO:0000313" key="1">
    <source>
        <dbReference type="EMBL" id="TVT31359.1"/>
    </source>
</evidence>
<sequence length="216" mass="23828">MAGILPEFQPGFWKSVKQKSGCDPMFSIKRHALVATFTLFTLGASASFAQNLPKDGPLADGKISEEELAVILATAQQQLIHLSSVATEEYEPVIRDTAPNMPAAWMLMKDGETVKRLNMDSNAEGVPAPARIVMYRAALKSIARKGEINAGAILYTGRLSEDNETEVLVIEHEHRLGVSANKVIGYELESGKFSWAQPVTQEKPFQWFYDAKEDQS</sequence>
<evidence type="ECO:0000313" key="2">
    <source>
        <dbReference type="Proteomes" id="UP000319142"/>
    </source>
</evidence>
<comment type="caution">
    <text evidence="1">The sequence shown here is derived from an EMBL/GenBank/DDBJ whole genome shotgun (WGS) entry which is preliminary data.</text>
</comment>
<reference evidence="1 2" key="1">
    <citation type="submission" date="2019-07" db="EMBL/GenBank/DDBJ databases">
        <title>The pathways for chlorine oxyanion respiration interact through the shared metabolite chlorate.</title>
        <authorList>
            <person name="Barnum T.P."/>
            <person name="Cheng Y."/>
            <person name="Hill K.A."/>
            <person name="Lucas L.N."/>
            <person name="Carlson H.K."/>
            <person name="Coates J.D."/>
        </authorList>
    </citation>
    <scope>NUCLEOTIDE SEQUENCE [LARGE SCALE GENOMIC DNA]</scope>
    <source>
        <strain evidence="1">UCB</strain>
    </source>
</reference>
<dbReference type="AlphaFoldDB" id="A0A558B4B8"/>